<feature type="non-terminal residue" evidence="1">
    <location>
        <position position="30"/>
    </location>
</feature>
<dbReference type="EMBL" id="LXQA011457498">
    <property type="protein sequence ID" value="MCI97890.1"/>
    <property type="molecule type" value="Genomic_DNA"/>
</dbReference>
<proteinExistence type="predicted"/>
<comment type="caution">
    <text evidence="1">The sequence shown here is derived from an EMBL/GenBank/DDBJ whole genome shotgun (WGS) entry which is preliminary data.</text>
</comment>
<dbReference type="AlphaFoldDB" id="A0A392WK62"/>
<protein>
    <submittedName>
        <fullName evidence="1">Uncharacterized protein</fullName>
    </submittedName>
</protein>
<keyword evidence="2" id="KW-1185">Reference proteome</keyword>
<dbReference type="Proteomes" id="UP000265520">
    <property type="component" value="Unassembled WGS sequence"/>
</dbReference>
<evidence type="ECO:0000313" key="2">
    <source>
        <dbReference type="Proteomes" id="UP000265520"/>
    </source>
</evidence>
<sequence length="30" mass="3331">MNEAQSPLECCNLTKKPLKKLAEKVSLDAK</sequence>
<accession>A0A392WK62</accession>
<evidence type="ECO:0000313" key="1">
    <source>
        <dbReference type="EMBL" id="MCI97890.1"/>
    </source>
</evidence>
<reference evidence="1 2" key="1">
    <citation type="journal article" date="2018" name="Front. Plant Sci.">
        <title>Red Clover (Trifolium pratense) and Zigzag Clover (T. medium) - A Picture of Genomic Similarities and Differences.</title>
        <authorList>
            <person name="Dluhosova J."/>
            <person name="Istvanek J."/>
            <person name="Nedelnik J."/>
            <person name="Repkova J."/>
        </authorList>
    </citation>
    <scope>NUCLEOTIDE SEQUENCE [LARGE SCALE GENOMIC DNA]</scope>
    <source>
        <strain evidence="2">cv. 10/8</strain>
        <tissue evidence="1">Leaf</tissue>
    </source>
</reference>
<name>A0A392WK62_9FABA</name>
<organism evidence="1 2">
    <name type="scientific">Trifolium medium</name>
    <dbReference type="NCBI Taxonomy" id="97028"/>
    <lineage>
        <taxon>Eukaryota</taxon>
        <taxon>Viridiplantae</taxon>
        <taxon>Streptophyta</taxon>
        <taxon>Embryophyta</taxon>
        <taxon>Tracheophyta</taxon>
        <taxon>Spermatophyta</taxon>
        <taxon>Magnoliopsida</taxon>
        <taxon>eudicotyledons</taxon>
        <taxon>Gunneridae</taxon>
        <taxon>Pentapetalae</taxon>
        <taxon>rosids</taxon>
        <taxon>fabids</taxon>
        <taxon>Fabales</taxon>
        <taxon>Fabaceae</taxon>
        <taxon>Papilionoideae</taxon>
        <taxon>50 kb inversion clade</taxon>
        <taxon>NPAAA clade</taxon>
        <taxon>Hologalegina</taxon>
        <taxon>IRL clade</taxon>
        <taxon>Trifolieae</taxon>
        <taxon>Trifolium</taxon>
    </lineage>
</organism>